<keyword evidence="4 10" id="KW-0812">Transmembrane</keyword>
<organism evidence="13 14">
    <name type="scientific">Exophiala aquamarina CBS 119918</name>
    <dbReference type="NCBI Taxonomy" id="1182545"/>
    <lineage>
        <taxon>Eukaryota</taxon>
        <taxon>Fungi</taxon>
        <taxon>Dikarya</taxon>
        <taxon>Ascomycota</taxon>
        <taxon>Pezizomycotina</taxon>
        <taxon>Eurotiomycetes</taxon>
        <taxon>Chaetothyriomycetidae</taxon>
        <taxon>Chaetothyriales</taxon>
        <taxon>Herpotrichiellaceae</taxon>
        <taxon>Exophiala</taxon>
    </lineage>
</organism>
<dbReference type="OrthoDB" id="504708at2759"/>
<keyword evidence="2" id="KW-0813">Transport</keyword>
<evidence type="ECO:0000313" key="13">
    <source>
        <dbReference type="EMBL" id="KEF59078.1"/>
    </source>
</evidence>
<evidence type="ECO:0000256" key="8">
    <source>
        <dbReference type="ARBA" id="ARBA00023136"/>
    </source>
</evidence>
<dbReference type="VEuPathDB" id="FungiDB:A1O9_03921"/>
<feature type="transmembrane region" description="Helical" evidence="10">
    <location>
        <begin position="499"/>
        <end position="520"/>
    </location>
</feature>
<dbReference type="PANTHER" id="PTHR30540:SF83">
    <property type="entry name" value="K+ POTASSIUM TRANSPORTER"/>
    <property type="match status" value="1"/>
</dbReference>
<dbReference type="Proteomes" id="UP000027920">
    <property type="component" value="Unassembled WGS sequence"/>
</dbReference>
<keyword evidence="6 10" id="KW-1133">Transmembrane helix</keyword>
<evidence type="ECO:0000313" key="14">
    <source>
        <dbReference type="Proteomes" id="UP000027920"/>
    </source>
</evidence>
<feature type="domain" description="K+ potassium transporter C-terminal" evidence="12">
    <location>
        <begin position="590"/>
        <end position="786"/>
    </location>
</feature>
<dbReference type="InterPro" id="IPR053952">
    <property type="entry name" value="K_trans_C"/>
</dbReference>
<evidence type="ECO:0000259" key="12">
    <source>
        <dbReference type="Pfam" id="PF22776"/>
    </source>
</evidence>
<keyword evidence="7" id="KW-0406">Ion transport</keyword>
<feature type="transmembrane region" description="Helical" evidence="10">
    <location>
        <begin position="441"/>
        <end position="461"/>
    </location>
</feature>
<evidence type="ECO:0000256" key="9">
    <source>
        <dbReference type="SAM" id="MobiDB-lite"/>
    </source>
</evidence>
<feature type="transmembrane region" description="Helical" evidence="10">
    <location>
        <begin position="389"/>
        <end position="412"/>
    </location>
</feature>
<keyword evidence="5" id="KW-0630">Potassium</keyword>
<evidence type="ECO:0000256" key="3">
    <source>
        <dbReference type="ARBA" id="ARBA00022538"/>
    </source>
</evidence>
<feature type="compositionally biased region" description="Basic and acidic residues" evidence="9">
    <location>
        <begin position="51"/>
        <end position="65"/>
    </location>
</feature>
<keyword evidence="3" id="KW-0633">Potassium transport</keyword>
<keyword evidence="14" id="KW-1185">Reference proteome</keyword>
<feature type="transmembrane region" description="Helical" evidence="10">
    <location>
        <begin position="78"/>
        <end position="102"/>
    </location>
</feature>
<evidence type="ECO:0000256" key="7">
    <source>
        <dbReference type="ARBA" id="ARBA00023065"/>
    </source>
</evidence>
<feature type="region of interest" description="Disordered" evidence="9">
    <location>
        <begin position="17"/>
        <end position="65"/>
    </location>
</feature>
<feature type="transmembrane region" description="Helical" evidence="10">
    <location>
        <begin position="467"/>
        <end position="492"/>
    </location>
</feature>
<comment type="subcellular location">
    <subcellularLocation>
        <location evidence="1">Membrane</location>
        <topology evidence="1">Multi-pass membrane protein</topology>
    </subcellularLocation>
</comment>
<feature type="transmembrane region" description="Helical" evidence="10">
    <location>
        <begin position="317"/>
        <end position="336"/>
    </location>
</feature>
<dbReference type="GeneID" id="25278855"/>
<dbReference type="RefSeq" id="XP_013261668.1">
    <property type="nucleotide sequence ID" value="XM_013406214.1"/>
</dbReference>
<dbReference type="EMBL" id="AMGV01000003">
    <property type="protein sequence ID" value="KEF59078.1"/>
    <property type="molecule type" value="Genomic_DNA"/>
</dbReference>
<dbReference type="Pfam" id="PF22776">
    <property type="entry name" value="K_trans_C"/>
    <property type="match status" value="1"/>
</dbReference>
<dbReference type="GO" id="GO:0015079">
    <property type="term" value="F:potassium ion transmembrane transporter activity"/>
    <property type="evidence" value="ECO:0007669"/>
    <property type="project" value="InterPro"/>
</dbReference>
<dbReference type="STRING" id="1182545.A0A072PIC9"/>
<name>A0A072PIC9_9EURO</name>
<feature type="transmembrane region" description="Helical" evidence="10">
    <location>
        <begin position="526"/>
        <end position="544"/>
    </location>
</feature>
<feature type="transmembrane region" description="Helical" evidence="10">
    <location>
        <begin position="240"/>
        <end position="259"/>
    </location>
</feature>
<keyword evidence="8 10" id="KW-0472">Membrane</keyword>
<dbReference type="Pfam" id="PF02705">
    <property type="entry name" value="K_trans"/>
    <property type="match status" value="1"/>
</dbReference>
<dbReference type="PANTHER" id="PTHR30540">
    <property type="entry name" value="OSMOTIC STRESS POTASSIUM TRANSPORTER"/>
    <property type="match status" value="1"/>
</dbReference>
<evidence type="ECO:0000256" key="10">
    <source>
        <dbReference type="SAM" id="Phobius"/>
    </source>
</evidence>
<evidence type="ECO:0000256" key="4">
    <source>
        <dbReference type="ARBA" id="ARBA00022692"/>
    </source>
</evidence>
<dbReference type="InterPro" id="IPR053951">
    <property type="entry name" value="K_trans_N"/>
</dbReference>
<evidence type="ECO:0000256" key="5">
    <source>
        <dbReference type="ARBA" id="ARBA00022958"/>
    </source>
</evidence>
<feature type="transmembrane region" description="Helical" evidence="10">
    <location>
        <begin position="201"/>
        <end position="220"/>
    </location>
</feature>
<sequence>MATIRIADEVHPKDGLVQIKSEMQATQRSRRRSDGDGIYNIRSRSRAPSQDPRHDDDDPGLRKEGDFKQKQVFKGKMLLWLAYQSIGVIYGDIGTSPLYVYSSTFTAPPSYEDLVGVLSLVIWAIFIMVTVKYILIILRADNEGEGGTFSTYSLLSRYMNITNRDPREASLVKMRRYASGDLEQAGRVMRQGLESSNFARGLLKLMGVLAVSMVIADGVLTPAQSVLGAVQGIEVVDPSLSKGAIIGITDAILVILFLIQPLGITKITFAFAPIIIIWLGFNAVFGIYNLVKYDASVFKAFDPGHAFGFLIRHGERGWRMLGGVLLAFTGVEALFADLGAFSRRAVQLSWLCYTFPCLLLAYIGQAAYISVHPEAYSNPFFNAVPPGTIYPALIIAILAAIVASQAIITATFQQLLHQVMKLSYFPQLKVVHTSRIFHGQLYIPLANWLLMIGTILIASIYNNTTSLGNAYGVCVMFVTFFDTCMVSLTAIFVWRLTPFLVFFPWLIIACLDATFLSSALTKVPDGAWFTIMLALILGAVFLVWRFGKEQQWFAEVEDRFPTSHFVRPGADNQLNLTERFHGDPISSIKGFGIFFDKAGETTPTVFSQFITKLTAIPEVMVFFHLHPLEAPSVALGNRHSVSRLGIPNCYRLVVRYGYNDEVITPDLASVVFEQIQLYHINKSTVTRLYGMDQTVNDITLPGQQAIAEKVEAEQLDLELARLEDAFSHKVLYIIGKEQMRIKAKTNYFRKFLLHIFLWIRENTRTKMANLNVPVDRVIEVGFLKEI</sequence>
<feature type="transmembrane region" description="Helical" evidence="10">
    <location>
        <begin position="271"/>
        <end position="291"/>
    </location>
</feature>
<dbReference type="InterPro" id="IPR003855">
    <property type="entry name" value="K+_transporter"/>
</dbReference>
<reference evidence="13 14" key="1">
    <citation type="submission" date="2013-03" db="EMBL/GenBank/DDBJ databases">
        <title>The Genome Sequence of Exophiala aquamarina CBS 119918.</title>
        <authorList>
            <consortium name="The Broad Institute Genomics Platform"/>
            <person name="Cuomo C."/>
            <person name="de Hoog S."/>
            <person name="Gorbushina A."/>
            <person name="Walker B."/>
            <person name="Young S.K."/>
            <person name="Zeng Q."/>
            <person name="Gargeya S."/>
            <person name="Fitzgerald M."/>
            <person name="Haas B."/>
            <person name="Abouelleil A."/>
            <person name="Allen A.W."/>
            <person name="Alvarado L."/>
            <person name="Arachchi H.M."/>
            <person name="Berlin A.M."/>
            <person name="Chapman S.B."/>
            <person name="Gainer-Dewar J."/>
            <person name="Goldberg J."/>
            <person name="Griggs A."/>
            <person name="Gujja S."/>
            <person name="Hansen M."/>
            <person name="Howarth C."/>
            <person name="Imamovic A."/>
            <person name="Ireland A."/>
            <person name="Larimer J."/>
            <person name="McCowan C."/>
            <person name="Murphy C."/>
            <person name="Pearson M."/>
            <person name="Poon T.W."/>
            <person name="Priest M."/>
            <person name="Roberts A."/>
            <person name="Saif S."/>
            <person name="Shea T."/>
            <person name="Sisk P."/>
            <person name="Sykes S."/>
            <person name="Wortman J."/>
            <person name="Nusbaum C."/>
            <person name="Birren B."/>
        </authorList>
    </citation>
    <scope>NUCLEOTIDE SEQUENCE [LARGE SCALE GENOMIC DNA]</scope>
    <source>
        <strain evidence="13 14">CBS 119918</strain>
    </source>
</reference>
<evidence type="ECO:0000256" key="2">
    <source>
        <dbReference type="ARBA" id="ARBA00022448"/>
    </source>
</evidence>
<dbReference type="NCBIfam" id="TIGR00794">
    <property type="entry name" value="kup"/>
    <property type="match status" value="1"/>
</dbReference>
<dbReference type="GO" id="GO:0016020">
    <property type="term" value="C:membrane"/>
    <property type="evidence" value="ECO:0007669"/>
    <property type="project" value="UniProtKB-SubCell"/>
</dbReference>
<feature type="domain" description="K+ potassium transporter integral membrane" evidence="11">
    <location>
        <begin position="81"/>
        <end position="566"/>
    </location>
</feature>
<accession>A0A072PIC9</accession>
<evidence type="ECO:0000256" key="6">
    <source>
        <dbReference type="ARBA" id="ARBA00022989"/>
    </source>
</evidence>
<gene>
    <name evidence="13" type="ORF">A1O9_03921</name>
</gene>
<feature type="transmembrane region" description="Helical" evidence="10">
    <location>
        <begin position="348"/>
        <end position="369"/>
    </location>
</feature>
<evidence type="ECO:0000259" key="11">
    <source>
        <dbReference type="Pfam" id="PF02705"/>
    </source>
</evidence>
<dbReference type="AlphaFoldDB" id="A0A072PIC9"/>
<feature type="transmembrane region" description="Helical" evidence="10">
    <location>
        <begin position="114"/>
        <end position="135"/>
    </location>
</feature>
<proteinExistence type="predicted"/>
<comment type="caution">
    <text evidence="13">The sequence shown here is derived from an EMBL/GenBank/DDBJ whole genome shotgun (WGS) entry which is preliminary data.</text>
</comment>
<protein>
    <submittedName>
        <fullName evidence="13">Potassium uptake protein</fullName>
    </submittedName>
</protein>
<evidence type="ECO:0000256" key="1">
    <source>
        <dbReference type="ARBA" id="ARBA00004141"/>
    </source>
</evidence>
<dbReference type="HOGENOM" id="CLU_008142_4_0_1"/>